<dbReference type="SUPFAM" id="SSF109854">
    <property type="entry name" value="DinB/YfiT-like putative metalloenzymes"/>
    <property type="match status" value="1"/>
</dbReference>
<dbReference type="Gene3D" id="1.20.120.450">
    <property type="entry name" value="dinb family like domain"/>
    <property type="match status" value="1"/>
</dbReference>
<protein>
    <submittedName>
        <fullName evidence="2">Uncharacterized protein (TIGR03086 family)</fullName>
    </submittedName>
</protein>
<feature type="domain" description="Mycothiol-dependent maleylpyruvate isomerase metal-binding" evidence="1">
    <location>
        <begin position="24"/>
        <end position="133"/>
    </location>
</feature>
<keyword evidence="3" id="KW-1185">Reference proteome</keyword>
<dbReference type="InterPro" id="IPR017520">
    <property type="entry name" value="CHP03086"/>
</dbReference>
<organism evidence="2 3">
    <name type="scientific">Stackebrandtia albiflava</name>
    <dbReference type="NCBI Taxonomy" id="406432"/>
    <lineage>
        <taxon>Bacteria</taxon>
        <taxon>Bacillati</taxon>
        <taxon>Actinomycetota</taxon>
        <taxon>Actinomycetes</taxon>
        <taxon>Glycomycetales</taxon>
        <taxon>Glycomycetaceae</taxon>
        <taxon>Stackebrandtia</taxon>
    </lineage>
</organism>
<evidence type="ECO:0000313" key="2">
    <source>
        <dbReference type="EMBL" id="TWJ08149.1"/>
    </source>
</evidence>
<proteinExistence type="predicted"/>
<dbReference type="Proteomes" id="UP000321617">
    <property type="component" value="Unassembled WGS sequence"/>
</dbReference>
<evidence type="ECO:0000259" key="1">
    <source>
        <dbReference type="Pfam" id="PF11716"/>
    </source>
</evidence>
<sequence>MNESAGVVRFDDPLPAFDSVVSYVTATIGRIGDDQWDDPTPCEEWDVRYLVGHLAFVNERYHAVAAGDENPPERQLDYSDPASAFTTWASAARAEFVKPDFLTEVIPTPIGEQPGAVVVQHVVNELTVHAWDLTRALGADTDFLPELAAEVEASWRAVYALLGNPPRSGDTVAEVAEVPRGASAADRMAAFMGRRV</sequence>
<dbReference type="InterPro" id="IPR034660">
    <property type="entry name" value="DinB/YfiT-like"/>
</dbReference>
<dbReference type="InterPro" id="IPR017517">
    <property type="entry name" value="Maleyloyr_isom"/>
</dbReference>
<comment type="caution">
    <text evidence="2">The sequence shown here is derived from an EMBL/GenBank/DDBJ whole genome shotgun (WGS) entry which is preliminary data.</text>
</comment>
<dbReference type="NCBIfam" id="TIGR03083">
    <property type="entry name" value="maleylpyruvate isomerase family mycothiol-dependent enzyme"/>
    <property type="match status" value="1"/>
</dbReference>
<dbReference type="Pfam" id="PF11716">
    <property type="entry name" value="MDMPI_N"/>
    <property type="match status" value="1"/>
</dbReference>
<dbReference type="OrthoDB" id="5185819at2"/>
<dbReference type="GO" id="GO:0046872">
    <property type="term" value="F:metal ion binding"/>
    <property type="evidence" value="ECO:0007669"/>
    <property type="project" value="InterPro"/>
</dbReference>
<name>A0A562URA6_9ACTN</name>
<dbReference type="RefSeq" id="WP_147142345.1">
    <property type="nucleotide sequence ID" value="NZ_BAABIJ010000004.1"/>
</dbReference>
<dbReference type="AlphaFoldDB" id="A0A562URA6"/>
<reference evidence="2 3" key="1">
    <citation type="journal article" date="2013" name="Stand. Genomic Sci.">
        <title>Genomic Encyclopedia of Type Strains, Phase I: The one thousand microbial genomes (KMG-I) project.</title>
        <authorList>
            <person name="Kyrpides N.C."/>
            <person name="Woyke T."/>
            <person name="Eisen J.A."/>
            <person name="Garrity G."/>
            <person name="Lilburn T.G."/>
            <person name="Beck B.J."/>
            <person name="Whitman W.B."/>
            <person name="Hugenholtz P."/>
            <person name="Klenk H.P."/>
        </authorList>
    </citation>
    <scope>NUCLEOTIDE SEQUENCE [LARGE SCALE GENOMIC DNA]</scope>
    <source>
        <strain evidence="2 3">DSM 45044</strain>
    </source>
</reference>
<gene>
    <name evidence="2" type="ORF">LX16_4369</name>
</gene>
<dbReference type="NCBIfam" id="TIGR03086">
    <property type="entry name" value="TIGR03086 family metal-binding protein"/>
    <property type="match status" value="1"/>
</dbReference>
<dbReference type="InterPro" id="IPR024344">
    <property type="entry name" value="MDMPI_metal-binding"/>
</dbReference>
<dbReference type="EMBL" id="VLLL01000008">
    <property type="protein sequence ID" value="TWJ08149.1"/>
    <property type="molecule type" value="Genomic_DNA"/>
</dbReference>
<accession>A0A562URA6</accession>
<evidence type="ECO:0000313" key="3">
    <source>
        <dbReference type="Proteomes" id="UP000321617"/>
    </source>
</evidence>